<evidence type="ECO:0000313" key="3">
    <source>
        <dbReference type="Proteomes" id="UP000549343"/>
    </source>
</evidence>
<dbReference type="RefSeq" id="WP_184888582.1">
    <property type="nucleotide sequence ID" value="NZ_BAAAHD010000010.1"/>
</dbReference>
<accession>A0A7W7IIY5</accession>
<comment type="caution">
    <text evidence="2">The sequence shown here is derived from an EMBL/GenBank/DDBJ whole genome shotgun (WGS) entry which is preliminary data.</text>
</comment>
<gene>
    <name evidence="2" type="ORF">F4557_006268</name>
</gene>
<protein>
    <submittedName>
        <fullName evidence="2">Uncharacterized protein</fullName>
    </submittedName>
</protein>
<evidence type="ECO:0000256" key="1">
    <source>
        <dbReference type="SAM" id="MobiDB-lite"/>
    </source>
</evidence>
<reference evidence="2 3" key="1">
    <citation type="submission" date="2020-08" db="EMBL/GenBank/DDBJ databases">
        <title>Sequencing the genomes of 1000 actinobacteria strains.</title>
        <authorList>
            <person name="Klenk H.-P."/>
        </authorList>
    </citation>
    <scope>NUCLEOTIDE SEQUENCE [LARGE SCALE GENOMIC DNA]</scope>
    <source>
        <strain evidence="2 3">DSM 44772</strain>
    </source>
</reference>
<sequence>MPSSIPRTRSSAHANVKTTSLRALMVAARLERGHAEAGRRGHAEEGPPGNGNGRAEQFPERRTPDPA</sequence>
<feature type="compositionally biased region" description="Basic and acidic residues" evidence="1">
    <location>
        <begin position="29"/>
        <end position="45"/>
    </location>
</feature>
<dbReference type="EMBL" id="JACHMV010000001">
    <property type="protein sequence ID" value="MBB4777850.1"/>
    <property type="molecule type" value="Genomic_DNA"/>
</dbReference>
<name>A0A7W7IIY5_9ACTN</name>
<feature type="compositionally biased region" description="Basic and acidic residues" evidence="1">
    <location>
        <begin position="57"/>
        <end position="67"/>
    </location>
</feature>
<evidence type="ECO:0000313" key="2">
    <source>
        <dbReference type="EMBL" id="MBB4777850.1"/>
    </source>
</evidence>
<dbReference type="AlphaFoldDB" id="A0A7W7IIY5"/>
<dbReference type="Proteomes" id="UP000549343">
    <property type="component" value="Unassembled WGS sequence"/>
</dbReference>
<proteinExistence type="predicted"/>
<feature type="region of interest" description="Disordered" evidence="1">
    <location>
        <begin position="29"/>
        <end position="67"/>
    </location>
</feature>
<organism evidence="2 3">
    <name type="scientific">Actinomadura livida</name>
    <dbReference type="NCBI Taxonomy" id="79909"/>
    <lineage>
        <taxon>Bacteria</taxon>
        <taxon>Bacillati</taxon>
        <taxon>Actinomycetota</taxon>
        <taxon>Actinomycetes</taxon>
        <taxon>Streptosporangiales</taxon>
        <taxon>Thermomonosporaceae</taxon>
        <taxon>Actinomadura</taxon>
    </lineage>
</organism>